<accession>A0A316VKF3</accession>
<evidence type="ECO:0000259" key="2">
    <source>
        <dbReference type="Pfam" id="PF01464"/>
    </source>
</evidence>
<reference evidence="3 4" key="1">
    <citation type="journal article" date="2018" name="Mol. Biol. Evol.">
        <title>Broad Genomic Sampling Reveals a Smut Pathogenic Ancestry of the Fungal Clade Ustilaginomycotina.</title>
        <authorList>
            <person name="Kijpornyongpan T."/>
            <person name="Mondo S.J."/>
            <person name="Barry K."/>
            <person name="Sandor L."/>
            <person name="Lee J."/>
            <person name="Lipzen A."/>
            <person name="Pangilinan J."/>
            <person name="LaButti K."/>
            <person name="Hainaut M."/>
            <person name="Henrissat B."/>
            <person name="Grigoriev I.V."/>
            <person name="Spatafora J.W."/>
            <person name="Aime M.C."/>
        </authorList>
    </citation>
    <scope>NUCLEOTIDE SEQUENCE [LARGE SCALE GENOMIC DNA]</scope>
    <source>
        <strain evidence="3 4">MCA 3882</strain>
    </source>
</reference>
<gene>
    <name evidence="3" type="ORF">FA14DRAFT_162914</name>
</gene>
<dbReference type="GeneID" id="37021573"/>
<dbReference type="PANTHER" id="PTHR37423:SF2">
    <property type="entry name" value="MEMBRANE-BOUND LYTIC MUREIN TRANSGLYCOSYLASE C"/>
    <property type="match status" value="1"/>
</dbReference>
<feature type="compositionally biased region" description="Basic residues" evidence="1">
    <location>
        <begin position="55"/>
        <end position="65"/>
    </location>
</feature>
<dbReference type="CDD" id="cd00254">
    <property type="entry name" value="LT-like"/>
    <property type="match status" value="1"/>
</dbReference>
<dbReference type="InterPro" id="IPR023346">
    <property type="entry name" value="Lysozyme-like_dom_sf"/>
</dbReference>
<dbReference type="SUPFAM" id="SSF53955">
    <property type="entry name" value="Lysozyme-like"/>
    <property type="match status" value="1"/>
</dbReference>
<sequence length="293" mass="33048">MAGLFSRDRKKGKNHHRKKKKNRKHHRKNRQRKNKQNKGDHNKDKNRKDDDNQKNNKKKQGKQRHPASTDYDVHGVLNAVFPSAQCSNPKATALRPNGCISFLNCGIHSKSGWNPPPVKLKDLKILSGQAAAQKPVFAPCKKYLSIFNSIEQETGVPTTVLMSFAMQESSCNKGCTGPNGEIGLMQLTKENCREMGVNPGDAWDPETNIRLGAKQFKQYLDQNNGNVIIAIGMYNGWYKGLTESKARNKQYGCGAQNNLDYLDQTLNAWWQGKDGYTKDFQTYNNLAECGNME</sequence>
<feature type="domain" description="Transglycosylase SLT" evidence="2">
    <location>
        <begin position="147"/>
        <end position="237"/>
    </location>
</feature>
<dbReference type="InParanoid" id="A0A316VKF3"/>
<dbReference type="RefSeq" id="XP_025356823.1">
    <property type="nucleotide sequence ID" value="XM_025499792.1"/>
</dbReference>
<feature type="compositionally biased region" description="Basic residues" evidence="1">
    <location>
        <begin position="8"/>
        <end position="36"/>
    </location>
</feature>
<dbReference type="OrthoDB" id="2537480at2759"/>
<dbReference type="InterPro" id="IPR008258">
    <property type="entry name" value="Transglycosylase_SLT_dom_1"/>
</dbReference>
<keyword evidence="4" id="KW-1185">Reference proteome</keyword>
<proteinExistence type="predicted"/>
<protein>
    <submittedName>
        <fullName evidence="3">Lysozyme-like protein</fullName>
    </submittedName>
</protein>
<dbReference type="Proteomes" id="UP000245771">
    <property type="component" value="Unassembled WGS sequence"/>
</dbReference>
<organism evidence="3 4">
    <name type="scientific">Meira miltonrushii</name>
    <dbReference type="NCBI Taxonomy" id="1280837"/>
    <lineage>
        <taxon>Eukaryota</taxon>
        <taxon>Fungi</taxon>
        <taxon>Dikarya</taxon>
        <taxon>Basidiomycota</taxon>
        <taxon>Ustilaginomycotina</taxon>
        <taxon>Exobasidiomycetes</taxon>
        <taxon>Exobasidiales</taxon>
        <taxon>Brachybasidiaceae</taxon>
        <taxon>Meira</taxon>
    </lineage>
</organism>
<dbReference type="PANTHER" id="PTHR37423">
    <property type="entry name" value="SOLUBLE LYTIC MUREIN TRANSGLYCOSYLASE-RELATED"/>
    <property type="match status" value="1"/>
</dbReference>
<dbReference type="EMBL" id="KZ819602">
    <property type="protein sequence ID" value="PWN36521.1"/>
    <property type="molecule type" value="Genomic_DNA"/>
</dbReference>
<dbReference type="Pfam" id="PF01464">
    <property type="entry name" value="SLT"/>
    <property type="match status" value="1"/>
</dbReference>
<evidence type="ECO:0000256" key="1">
    <source>
        <dbReference type="SAM" id="MobiDB-lite"/>
    </source>
</evidence>
<feature type="region of interest" description="Disordered" evidence="1">
    <location>
        <begin position="1"/>
        <end position="69"/>
    </location>
</feature>
<evidence type="ECO:0000313" key="4">
    <source>
        <dbReference type="Proteomes" id="UP000245771"/>
    </source>
</evidence>
<evidence type="ECO:0000313" key="3">
    <source>
        <dbReference type="EMBL" id="PWN36521.1"/>
    </source>
</evidence>
<dbReference type="Gene3D" id="1.10.530.10">
    <property type="match status" value="1"/>
</dbReference>
<name>A0A316VKF3_9BASI</name>
<dbReference type="AlphaFoldDB" id="A0A316VKF3"/>
<feature type="compositionally biased region" description="Basic and acidic residues" evidence="1">
    <location>
        <begin position="37"/>
        <end position="54"/>
    </location>
</feature>